<evidence type="ECO:0000256" key="7">
    <source>
        <dbReference type="ARBA" id="ARBA00022960"/>
    </source>
</evidence>
<comment type="similarity">
    <text evidence="2 10">Belongs to the D-alanine--D-alanine ligase family.</text>
</comment>
<dbReference type="InterPro" id="IPR011095">
    <property type="entry name" value="Dala_Dala_lig_C"/>
</dbReference>
<sequence length="323" mass="35576">MAKLRVGVLRGGPSAEYEVSLKTGAFVLSRLPPEKYQPRDILLTREGEWFMEGLPASPERLRHAVDIVFNALHGSYGEDGQVQRYLDSIGLPYTGSRAFASALAMNKTLSKEYYSTEGLKTPPALAFSEGTPEGEIAAMVFRKIGPPWVVKPADNGSSVGVRVVRFLKDLPAAVAAAFTIAKSILVEEFIRGREATCGVVDKYRGYDIYPLFPIEIVPPKERPFFDYEAKYGGISEEFCPGRFDEATKHSLQDMAVRAHKALGLSDYSRSDFMIHPTRGIFILETNSLPGLTEESLVPKALAAAGAHPSHFLDHIVTLALERR</sequence>
<dbReference type="InterPro" id="IPR005905">
    <property type="entry name" value="D_ala_D_ala"/>
</dbReference>
<dbReference type="PROSITE" id="PS00844">
    <property type="entry name" value="DALA_DALA_LIGASE_2"/>
    <property type="match status" value="1"/>
</dbReference>
<keyword evidence="5 13" id="KW-0547">Nucleotide-binding</keyword>
<dbReference type="GO" id="GO:0005737">
    <property type="term" value="C:cytoplasm"/>
    <property type="evidence" value="ECO:0007669"/>
    <property type="project" value="UniProtKB-SubCell"/>
</dbReference>
<keyword evidence="4 10" id="KW-0436">Ligase</keyword>
<evidence type="ECO:0000313" key="16">
    <source>
        <dbReference type="Proteomes" id="UP000177090"/>
    </source>
</evidence>
<dbReference type="UniPathway" id="UPA00219"/>
<dbReference type="PROSITE" id="PS50975">
    <property type="entry name" value="ATP_GRASP"/>
    <property type="match status" value="1"/>
</dbReference>
<dbReference type="Gene3D" id="3.40.50.20">
    <property type="match status" value="1"/>
</dbReference>
<proteinExistence type="inferred from homology"/>
<feature type="active site" evidence="11">
    <location>
        <position position="16"/>
    </location>
</feature>
<comment type="subcellular location">
    <subcellularLocation>
        <location evidence="1 10">Cytoplasm</location>
    </subcellularLocation>
</comment>
<dbReference type="PANTHER" id="PTHR23132:SF23">
    <property type="entry name" value="D-ALANINE--D-ALANINE LIGASE B"/>
    <property type="match status" value="1"/>
</dbReference>
<dbReference type="InterPro" id="IPR011127">
    <property type="entry name" value="Dala_Dala_lig_N"/>
</dbReference>
<evidence type="ECO:0000256" key="6">
    <source>
        <dbReference type="ARBA" id="ARBA00022840"/>
    </source>
</evidence>
<gene>
    <name evidence="10" type="primary">ddl</name>
    <name evidence="15" type="ORF">A2569_03205</name>
</gene>
<keyword evidence="12" id="KW-0464">Manganese</keyword>
<dbReference type="Proteomes" id="UP000177090">
    <property type="component" value="Unassembled WGS sequence"/>
</dbReference>
<dbReference type="InterPro" id="IPR013815">
    <property type="entry name" value="ATP_grasp_subdomain_1"/>
</dbReference>
<keyword evidence="12" id="KW-0460">Magnesium</keyword>
<evidence type="ECO:0000256" key="3">
    <source>
        <dbReference type="ARBA" id="ARBA00022490"/>
    </source>
</evidence>
<evidence type="ECO:0000256" key="9">
    <source>
        <dbReference type="ARBA" id="ARBA00023316"/>
    </source>
</evidence>
<keyword evidence="7 10" id="KW-0133">Cell shape</keyword>
<evidence type="ECO:0000256" key="1">
    <source>
        <dbReference type="ARBA" id="ARBA00004496"/>
    </source>
</evidence>
<dbReference type="GO" id="GO:0008716">
    <property type="term" value="F:D-alanine-D-alanine ligase activity"/>
    <property type="evidence" value="ECO:0007669"/>
    <property type="project" value="UniProtKB-UniRule"/>
</dbReference>
<dbReference type="InterPro" id="IPR016185">
    <property type="entry name" value="PreATP-grasp_dom_sf"/>
</dbReference>
<evidence type="ECO:0000256" key="13">
    <source>
        <dbReference type="PROSITE-ProRule" id="PRU00409"/>
    </source>
</evidence>
<feature type="binding site" evidence="12">
    <location>
        <position position="284"/>
    </location>
    <ligand>
        <name>Mg(2+)</name>
        <dbReference type="ChEBI" id="CHEBI:18420"/>
        <label>2</label>
    </ligand>
</feature>
<evidence type="ECO:0000256" key="5">
    <source>
        <dbReference type="ARBA" id="ARBA00022741"/>
    </source>
</evidence>
<dbReference type="Gene3D" id="3.30.1490.20">
    <property type="entry name" value="ATP-grasp fold, A domain"/>
    <property type="match status" value="1"/>
</dbReference>
<keyword evidence="3 10" id="KW-0963">Cytoplasm</keyword>
<accession>A0A1G2QK91</accession>
<evidence type="ECO:0000259" key="14">
    <source>
        <dbReference type="PROSITE" id="PS50975"/>
    </source>
</evidence>
<keyword evidence="12" id="KW-0479">Metal-binding</keyword>
<dbReference type="Pfam" id="PF07478">
    <property type="entry name" value="Dala_Dala_lig_C"/>
    <property type="match status" value="1"/>
</dbReference>
<keyword evidence="9 10" id="KW-0961">Cell wall biogenesis/degradation</keyword>
<evidence type="ECO:0000256" key="10">
    <source>
        <dbReference type="HAMAP-Rule" id="MF_00047"/>
    </source>
</evidence>
<comment type="pathway">
    <text evidence="10">Cell wall biogenesis; peptidoglycan biosynthesis.</text>
</comment>
<protein>
    <recommendedName>
        <fullName evidence="10">D-alanine--D-alanine ligase</fullName>
        <ecNumber evidence="10">6.3.2.4</ecNumber>
    </recommendedName>
    <alternativeName>
        <fullName evidence="10">D-Ala-D-Ala ligase</fullName>
    </alternativeName>
    <alternativeName>
        <fullName evidence="10">D-alanylalanine synthetase</fullName>
    </alternativeName>
</protein>
<dbReference type="Gene3D" id="3.30.470.20">
    <property type="entry name" value="ATP-grasp fold, B domain"/>
    <property type="match status" value="1"/>
</dbReference>
<feature type="domain" description="ATP-grasp" evidence="14">
    <location>
        <begin position="111"/>
        <end position="317"/>
    </location>
</feature>
<dbReference type="HAMAP" id="MF_00047">
    <property type="entry name" value="Dala_Dala_lig"/>
    <property type="match status" value="1"/>
</dbReference>
<comment type="catalytic activity">
    <reaction evidence="10">
        <text>2 D-alanine + ATP = D-alanyl-D-alanine + ADP + phosphate + H(+)</text>
        <dbReference type="Rhea" id="RHEA:11224"/>
        <dbReference type="ChEBI" id="CHEBI:15378"/>
        <dbReference type="ChEBI" id="CHEBI:30616"/>
        <dbReference type="ChEBI" id="CHEBI:43474"/>
        <dbReference type="ChEBI" id="CHEBI:57416"/>
        <dbReference type="ChEBI" id="CHEBI:57822"/>
        <dbReference type="ChEBI" id="CHEBI:456216"/>
        <dbReference type="EC" id="6.3.2.4"/>
    </reaction>
</comment>
<dbReference type="PANTHER" id="PTHR23132">
    <property type="entry name" value="D-ALANINE--D-ALANINE LIGASE"/>
    <property type="match status" value="1"/>
</dbReference>
<name>A0A1G2QK91_9BACT</name>
<comment type="caution">
    <text evidence="15">The sequence shown here is derived from an EMBL/GenBank/DDBJ whole genome shotgun (WGS) entry which is preliminary data.</text>
</comment>
<dbReference type="AlphaFoldDB" id="A0A1G2QK91"/>
<feature type="binding site" evidence="12">
    <location>
        <position position="271"/>
    </location>
    <ligand>
        <name>Mg(2+)</name>
        <dbReference type="ChEBI" id="CHEBI:18420"/>
        <label>1</label>
    </ligand>
</feature>
<evidence type="ECO:0000256" key="2">
    <source>
        <dbReference type="ARBA" id="ARBA00010871"/>
    </source>
</evidence>
<dbReference type="GO" id="GO:0046872">
    <property type="term" value="F:metal ion binding"/>
    <property type="evidence" value="ECO:0007669"/>
    <property type="project" value="UniProtKB-KW"/>
</dbReference>
<evidence type="ECO:0000256" key="11">
    <source>
        <dbReference type="PIRSR" id="PIRSR039102-1"/>
    </source>
</evidence>
<dbReference type="PIRSF" id="PIRSF039102">
    <property type="entry name" value="Ddl/VanB"/>
    <property type="match status" value="1"/>
</dbReference>
<dbReference type="GO" id="GO:0009252">
    <property type="term" value="P:peptidoglycan biosynthetic process"/>
    <property type="evidence" value="ECO:0007669"/>
    <property type="project" value="UniProtKB-UniRule"/>
</dbReference>
<feature type="binding site" evidence="12">
    <location>
        <position position="286"/>
    </location>
    <ligand>
        <name>Mg(2+)</name>
        <dbReference type="ChEBI" id="CHEBI:18420"/>
        <label>2</label>
    </ligand>
</feature>
<dbReference type="InterPro" id="IPR000291">
    <property type="entry name" value="D-Ala_lig_Van_CS"/>
</dbReference>
<evidence type="ECO:0000256" key="12">
    <source>
        <dbReference type="PIRSR" id="PIRSR039102-3"/>
    </source>
</evidence>
<reference evidence="15 16" key="1">
    <citation type="journal article" date="2016" name="Nat. Commun.">
        <title>Thousands of microbial genomes shed light on interconnected biogeochemical processes in an aquifer system.</title>
        <authorList>
            <person name="Anantharaman K."/>
            <person name="Brown C.T."/>
            <person name="Hug L.A."/>
            <person name="Sharon I."/>
            <person name="Castelle C.J."/>
            <person name="Probst A.J."/>
            <person name="Thomas B.C."/>
            <person name="Singh A."/>
            <person name="Wilkins M.J."/>
            <person name="Karaoz U."/>
            <person name="Brodie E.L."/>
            <person name="Williams K.H."/>
            <person name="Hubbard S.S."/>
            <person name="Banfield J.F."/>
        </authorList>
    </citation>
    <scope>NUCLEOTIDE SEQUENCE [LARGE SCALE GENOMIC DNA]</scope>
</reference>
<evidence type="ECO:0000313" key="15">
    <source>
        <dbReference type="EMBL" id="OHA60966.1"/>
    </source>
</evidence>
<evidence type="ECO:0000256" key="8">
    <source>
        <dbReference type="ARBA" id="ARBA00022984"/>
    </source>
</evidence>
<keyword evidence="8 10" id="KW-0573">Peptidoglycan synthesis</keyword>
<dbReference type="EC" id="6.3.2.4" evidence="10"/>
<feature type="binding site" evidence="12">
    <location>
        <position position="284"/>
    </location>
    <ligand>
        <name>Mg(2+)</name>
        <dbReference type="ChEBI" id="CHEBI:18420"/>
        <label>1</label>
    </ligand>
</feature>
<dbReference type="STRING" id="1802440.A2569_03205"/>
<dbReference type="NCBIfam" id="NF002378">
    <property type="entry name" value="PRK01372.1"/>
    <property type="match status" value="1"/>
</dbReference>
<dbReference type="NCBIfam" id="TIGR01205">
    <property type="entry name" value="D_ala_D_alaTIGR"/>
    <property type="match status" value="1"/>
</dbReference>
<dbReference type="EMBL" id="MHTL01000005">
    <property type="protein sequence ID" value="OHA60966.1"/>
    <property type="molecule type" value="Genomic_DNA"/>
</dbReference>
<evidence type="ECO:0000256" key="4">
    <source>
        <dbReference type="ARBA" id="ARBA00022598"/>
    </source>
</evidence>
<dbReference type="Pfam" id="PF01820">
    <property type="entry name" value="Dala_Dala_lig_N"/>
    <property type="match status" value="2"/>
</dbReference>
<dbReference type="SUPFAM" id="SSF52440">
    <property type="entry name" value="PreATP-grasp domain"/>
    <property type="match status" value="1"/>
</dbReference>
<dbReference type="InterPro" id="IPR011761">
    <property type="entry name" value="ATP-grasp"/>
</dbReference>
<comment type="cofactor">
    <cofactor evidence="12">
        <name>Mg(2+)</name>
        <dbReference type="ChEBI" id="CHEBI:18420"/>
    </cofactor>
    <cofactor evidence="12">
        <name>Mn(2+)</name>
        <dbReference type="ChEBI" id="CHEBI:29035"/>
    </cofactor>
    <text evidence="12">Binds 2 magnesium or manganese ions per subunit.</text>
</comment>
<dbReference type="SUPFAM" id="SSF56059">
    <property type="entry name" value="Glutathione synthetase ATP-binding domain-like"/>
    <property type="match status" value="1"/>
</dbReference>
<feature type="active site" evidence="11">
    <location>
        <position position="295"/>
    </location>
</feature>
<organism evidence="15 16">
    <name type="scientific">Candidatus Vogelbacteria bacterium RIFOXYD1_FULL_51_18</name>
    <dbReference type="NCBI Taxonomy" id="1802440"/>
    <lineage>
        <taxon>Bacteria</taxon>
        <taxon>Candidatus Vogeliibacteriota</taxon>
    </lineage>
</organism>
<feature type="active site" evidence="11">
    <location>
        <position position="157"/>
    </location>
</feature>
<keyword evidence="6 13" id="KW-0067">ATP-binding</keyword>
<comment type="function">
    <text evidence="10">Cell wall formation.</text>
</comment>
<dbReference type="GO" id="GO:0071555">
    <property type="term" value="P:cell wall organization"/>
    <property type="evidence" value="ECO:0007669"/>
    <property type="project" value="UniProtKB-KW"/>
</dbReference>
<dbReference type="GO" id="GO:0008360">
    <property type="term" value="P:regulation of cell shape"/>
    <property type="evidence" value="ECO:0007669"/>
    <property type="project" value="UniProtKB-KW"/>
</dbReference>
<dbReference type="GO" id="GO:0005524">
    <property type="term" value="F:ATP binding"/>
    <property type="evidence" value="ECO:0007669"/>
    <property type="project" value="UniProtKB-UniRule"/>
</dbReference>